<feature type="compositionally biased region" description="Low complexity" evidence="1">
    <location>
        <begin position="414"/>
        <end position="430"/>
    </location>
</feature>
<evidence type="ECO:0000259" key="2">
    <source>
        <dbReference type="Pfam" id="PF12417"/>
    </source>
</evidence>
<accession>A0AA37P9R2</accession>
<dbReference type="EMBL" id="BQXU01000022">
    <property type="protein sequence ID" value="GKT48247.1"/>
    <property type="molecule type" value="Genomic_DNA"/>
</dbReference>
<feature type="region of interest" description="Disordered" evidence="1">
    <location>
        <begin position="405"/>
        <end position="445"/>
    </location>
</feature>
<feature type="domain" description="DUF3669" evidence="2">
    <location>
        <begin position="321"/>
        <end position="385"/>
    </location>
</feature>
<feature type="region of interest" description="Disordered" evidence="1">
    <location>
        <begin position="1"/>
        <end position="20"/>
    </location>
</feature>
<gene>
    <name evidence="3" type="ORF">ColSpa_08428</name>
</gene>
<feature type="compositionally biased region" description="Basic residues" evidence="1">
    <location>
        <begin position="433"/>
        <end position="445"/>
    </location>
</feature>
<dbReference type="Proteomes" id="UP001055115">
    <property type="component" value="Unassembled WGS sequence"/>
</dbReference>
<dbReference type="Pfam" id="PF12417">
    <property type="entry name" value="DUF3669"/>
    <property type="match status" value="1"/>
</dbReference>
<keyword evidence="4" id="KW-1185">Reference proteome</keyword>
<sequence>MSNRREANRTDESTQSMTPSLIENAAVAEEYISFPKVIEVSENDTPTVTLQRYLSVNSVLSTKSSFAIRQQEATEKDFPLEIIGEGFCAIVYDFPRSGRAIKAARPQKDTDLWNDFVAHCRIWEATKNNTSFCVPRPSYFVLGQDISAWMIEHRREIKTQTEFKSIPSAILLSERIMPLPRVIRQALVEVFCPPNEKKQAASDPQNKSCLVRLYLGIRRPNQRTEGSFTLRNFELTLDKMDVLGIEPYQFVRPMAEALAIMHWTAQRDAYDVEFVLGSSPERRISADELDSIDLEGRMITTWNRTQVGSANLNFLRRTVSVWLLDFNQCQRMAPTPLGVDNAVKAFWENDPYFPRPNQDSSSTEAKLWQEFKGVYLEKSYECLDATATLPSEFILKVEQEAKKRMPSSLVLLGPPKSSTPSTPSPSASSSKNDKKKAKHQKYISM</sequence>
<dbReference type="GeneID" id="73329230"/>
<dbReference type="PANTHER" id="PTHR40780:SF2">
    <property type="entry name" value="DUF3669 DOMAIN-CONTAINING PROTEIN"/>
    <property type="match status" value="1"/>
</dbReference>
<protein>
    <recommendedName>
        <fullName evidence="2">DUF3669 domain-containing protein</fullName>
    </recommendedName>
</protein>
<dbReference type="RefSeq" id="XP_049130597.1">
    <property type="nucleotide sequence ID" value="XM_049274640.1"/>
</dbReference>
<dbReference type="AlphaFoldDB" id="A0AA37P9R2"/>
<dbReference type="InterPro" id="IPR022137">
    <property type="entry name" value="Znf_prot_DUF3669"/>
</dbReference>
<comment type="caution">
    <text evidence="3">The sequence shown here is derived from an EMBL/GenBank/DDBJ whole genome shotgun (WGS) entry which is preliminary data.</text>
</comment>
<reference evidence="3 4" key="1">
    <citation type="submission" date="2022-03" db="EMBL/GenBank/DDBJ databases">
        <title>Genome data of Colletotrichum spp.</title>
        <authorList>
            <person name="Utami Y.D."/>
            <person name="Hiruma K."/>
        </authorList>
    </citation>
    <scope>NUCLEOTIDE SEQUENCE [LARGE SCALE GENOMIC DNA]</scope>
    <source>
        <strain evidence="3 4">MAFF 239500</strain>
    </source>
</reference>
<name>A0AA37P9R2_9PEZI</name>
<dbReference type="PANTHER" id="PTHR40780">
    <property type="entry name" value="DUF3669 DOMAIN-CONTAINING PROTEIN"/>
    <property type="match status" value="1"/>
</dbReference>
<organism evidence="3 4">
    <name type="scientific">Colletotrichum spaethianum</name>
    <dbReference type="NCBI Taxonomy" id="700344"/>
    <lineage>
        <taxon>Eukaryota</taxon>
        <taxon>Fungi</taxon>
        <taxon>Dikarya</taxon>
        <taxon>Ascomycota</taxon>
        <taxon>Pezizomycotina</taxon>
        <taxon>Sordariomycetes</taxon>
        <taxon>Hypocreomycetidae</taxon>
        <taxon>Glomerellales</taxon>
        <taxon>Glomerellaceae</taxon>
        <taxon>Colletotrichum</taxon>
        <taxon>Colletotrichum spaethianum species complex</taxon>
    </lineage>
</organism>
<proteinExistence type="predicted"/>
<evidence type="ECO:0000313" key="3">
    <source>
        <dbReference type="EMBL" id="GKT48247.1"/>
    </source>
</evidence>
<evidence type="ECO:0000256" key="1">
    <source>
        <dbReference type="SAM" id="MobiDB-lite"/>
    </source>
</evidence>
<evidence type="ECO:0000313" key="4">
    <source>
        <dbReference type="Proteomes" id="UP001055115"/>
    </source>
</evidence>
<feature type="compositionally biased region" description="Basic and acidic residues" evidence="1">
    <location>
        <begin position="1"/>
        <end position="12"/>
    </location>
</feature>